<gene>
    <name evidence="8" type="ORF">scyTo_0017200</name>
</gene>
<dbReference type="OMA" id="FVICLDY"/>
<dbReference type="SUPFAM" id="SSF50729">
    <property type="entry name" value="PH domain-like"/>
    <property type="match status" value="1"/>
</dbReference>
<dbReference type="GO" id="GO:0035591">
    <property type="term" value="F:signaling adaptor activity"/>
    <property type="evidence" value="ECO:0007669"/>
    <property type="project" value="InterPro"/>
</dbReference>
<evidence type="ECO:0000259" key="6">
    <source>
        <dbReference type="PROSITE" id="PS50001"/>
    </source>
</evidence>
<dbReference type="PROSITE" id="PS51257">
    <property type="entry name" value="PROKAR_LIPOPROTEIN"/>
    <property type="match status" value="1"/>
</dbReference>
<evidence type="ECO:0000256" key="5">
    <source>
        <dbReference type="SAM" id="SignalP"/>
    </source>
</evidence>
<dbReference type="InterPro" id="IPR036860">
    <property type="entry name" value="SH2_dom_sf"/>
</dbReference>
<keyword evidence="9" id="KW-1185">Reference proteome</keyword>
<dbReference type="SUPFAM" id="SSF55550">
    <property type="entry name" value="SH2 domain"/>
    <property type="match status" value="1"/>
</dbReference>
<dbReference type="Proteomes" id="UP000288216">
    <property type="component" value="Unassembled WGS sequence"/>
</dbReference>
<dbReference type="InterPro" id="IPR001849">
    <property type="entry name" value="PH_domain"/>
</dbReference>
<dbReference type="PANTHER" id="PTHR16186">
    <property type="entry name" value="SIGNAL-TRANSDUCING ADAPTOR PROTEIN-RELATED"/>
    <property type="match status" value="1"/>
</dbReference>
<keyword evidence="1" id="KW-0597">Phosphoprotein</keyword>
<evidence type="ECO:0008006" key="10">
    <source>
        <dbReference type="Google" id="ProtNLM"/>
    </source>
</evidence>
<organism evidence="8 9">
    <name type="scientific">Scyliorhinus torazame</name>
    <name type="common">Cloudy catshark</name>
    <name type="synonym">Catulus torazame</name>
    <dbReference type="NCBI Taxonomy" id="75743"/>
    <lineage>
        <taxon>Eukaryota</taxon>
        <taxon>Metazoa</taxon>
        <taxon>Chordata</taxon>
        <taxon>Craniata</taxon>
        <taxon>Vertebrata</taxon>
        <taxon>Chondrichthyes</taxon>
        <taxon>Elasmobranchii</taxon>
        <taxon>Galeomorphii</taxon>
        <taxon>Galeoidea</taxon>
        <taxon>Carcharhiniformes</taxon>
        <taxon>Scyliorhinidae</taxon>
        <taxon>Scyliorhinus</taxon>
    </lineage>
</organism>
<evidence type="ECO:0000259" key="7">
    <source>
        <dbReference type="PROSITE" id="PS50003"/>
    </source>
</evidence>
<feature type="compositionally biased region" description="Basic and acidic residues" evidence="4">
    <location>
        <begin position="313"/>
        <end position="326"/>
    </location>
</feature>
<dbReference type="STRING" id="75743.A0A401Q566"/>
<comment type="caution">
    <text evidence="8">The sequence shown here is derived from an EMBL/GenBank/DDBJ whole genome shotgun (WGS) entry which is preliminary data.</text>
</comment>
<dbReference type="InterPro" id="IPR000980">
    <property type="entry name" value="SH2"/>
</dbReference>
<dbReference type="EMBL" id="BFAA01010984">
    <property type="protein sequence ID" value="GCB80505.1"/>
    <property type="molecule type" value="Genomic_DNA"/>
</dbReference>
<dbReference type="Gene3D" id="2.30.29.30">
    <property type="entry name" value="Pleckstrin-homology domain (PH domain)/Phosphotyrosine-binding domain (PTB)"/>
    <property type="match status" value="1"/>
</dbReference>
<dbReference type="Gene3D" id="3.30.505.10">
    <property type="entry name" value="SH2 domain"/>
    <property type="match status" value="1"/>
</dbReference>
<dbReference type="PROSITE" id="PS50001">
    <property type="entry name" value="SH2"/>
    <property type="match status" value="1"/>
</dbReference>
<dbReference type="PROSITE" id="PS50003">
    <property type="entry name" value="PH_DOMAIN"/>
    <property type="match status" value="1"/>
</dbReference>
<dbReference type="Pfam" id="PF00017">
    <property type="entry name" value="SH2"/>
    <property type="match status" value="1"/>
</dbReference>
<feature type="chain" id="PRO_5019052932" description="SH2 domain-containing protein" evidence="5">
    <location>
        <begin position="19"/>
        <end position="396"/>
    </location>
</feature>
<evidence type="ECO:0000313" key="8">
    <source>
        <dbReference type="EMBL" id="GCB80505.1"/>
    </source>
</evidence>
<dbReference type="GO" id="GO:0050861">
    <property type="term" value="P:positive regulation of B cell receptor signaling pathway"/>
    <property type="evidence" value="ECO:0007669"/>
    <property type="project" value="TreeGrafter"/>
</dbReference>
<keyword evidence="2 3" id="KW-0727">SH2 domain</keyword>
<evidence type="ECO:0000256" key="2">
    <source>
        <dbReference type="ARBA" id="ARBA00022999"/>
    </source>
</evidence>
<dbReference type="PANTHER" id="PTHR16186:SF10">
    <property type="entry name" value="SIGNAL-TRANSDUCING ADAPTOR PROTEIN 1"/>
    <property type="match status" value="1"/>
</dbReference>
<reference evidence="8 9" key="1">
    <citation type="journal article" date="2018" name="Nat. Ecol. Evol.">
        <title>Shark genomes provide insights into elasmobranch evolution and the origin of vertebrates.</title>
        <authorList>
            <person name="Hara Y"/>
            <person name="Yamaguchi K"/>
            <person name="Onimaru K"/>
            <person name="Kadota M"/>
            <person name="Koyanagi M"/>
            <person name="Keeley SD"/>
            <person name="Tatsumi K"/>
            <person name="Tanaka K"/>
            <person name="Motone F"/>
            <person name="Kageyama Y"/>
            <person name="Nozu R"/>
            <person name="Adachi N"/>
            <person name="Nishimura O"/>
            <person name="Nakagawa R"/>
            <person name="Tanegashima C"/>
            <person name="Kiyatake I"/>
            <person name="Matsumoto R"/>
            <person name="Murakumo K"/>
            <person name="Nishida K"/>
            <person name="Terakita A"/>
            <person name="Kuratani S"/>
            <person name="Sato K"/>
            <person name="Hyodo S Kuraku.S."/>
        </authorList>
    </citation>
    <scope>NUCLEOTIDE SEQUENCE [LARGE SCALE GENOMIC DNA]</scope>
</reference>
<protein>
    <recommendedName>
        <fullName evidence="10">SH2 domain-containing protein</fullName>
    </recommendedName>
</protein>
<feature type="signal peptide" evidence="5">
    <location>
        <begin position="1"/>
        <end position="18"/>
    </location>
</feature>
<dbReference type="SMART" id="SM00252">
    <property type="entry name" value="SH2"/>
    <property type="match status" value="1"/>
</dbReference>
<accession>A0A401Q566</accession>
<feature type="domain" description="SH2" evidence="6">
    <location>
        <begin position="178"/>
        <end position="269"/>
    </location>
</feature>
<feature type="region of interest" description="Disordered" evidence="4">
    <location>
        <begin position="296"/>
        <end position="378"/>
    </location>
</feature>
<evidence type="ECO:0000256" key="1">
    <source>
        <dbReference type="ARBA" id="ARBA00022553"/>
    </source>
</evidence>
<dbReference type="AlphaFoldDB" id="A0A401Q566"/>
<evidence type="ECO:0000256" key="3">
    <source>
        <dbReference type="PROSITE-ProRule" id="PRU00191"/>
    </source>
</evidence>
<evidence type="ECO:0000313" key="9">
    <source>
        <dbReference type="Proteomes" id="UP000288216"/>
    </source>
</evidence>
<dbReference type="Pfam" id="PF00169">
    <property type="entry name" value="PH"/>
    <property type="match status" value="1"/>
</dbReference>
<feature type="compositionally biased region" description="Polar residues" evidence="4">
    <location>
        <begin position="338"/>
        <end position="351"/>
    </location>
</feature>
<dbReference type="GO" id="GO:0019901">
    <property type="term" value="F:protein kinase binding"/>
    <property type="evidence" value="ECO:0007669"/>
    <property type="project" value="TreeGrafter"/>
</dbReference>
<name>A0A401Q566_SCYTO</name>
<evidence type="ECO:0000256" key="4">
    <source>
        <dbReference type="SAM" id="MobiDB-lite"/>
    </source>
</evidence>
<proteinExistence type="predicted"/>
<dbReference type="OrthoDB" id="6086001at2759"/>
<dbReference type="InterPro" id="IPR011993">
    <property type="entry name" value="PH-like_dom_sf"/>
</dbReference>
<dbReference type="InterPro" id="IPR039111">
    <property type="entry name" value="STAP1/STAP2"/>
</dbReference>
<sequence>MAVWKLPVVTSQLTIVSGCCSVAGRLSPEIEDFQRYWSELRGNSIFFYCDEKESTYTEKLDLQHFVSIRDDSSKEKGSQAANFRLQLANEEVKLKVESAETREEWKGYISVVCQLELPSDLSLLPGQVLQLGDVVEQEKGRQSAAAVGPKSQNYIVEKPDPDVYDDVLPTMPECFYDISRNEAEAMMERHPESGSLMLRPSTEKNNYSVTTLTTYDSKRVIKHYKVTCEESGFVICLDYPVKCNTLQQVVDHFIKETNGTLKPYLDSNMYADRIVLSKGQKKSVPMSRVAPIQLSVPPVDYSSSSGRMQKSSESPKKLPIKPERSSRVPANIKPEPSYMNNEFLSKTNQFNMAGDRPPSRTPPKPGSPQNFIAGKGENDELLAKLKERRAKLAEDL</sequence>
<dbReference type="GO" id="GO:0007169">
    <property type="term" value="P:cell surface receptor protein tyrosine kinase signaling pathway"/>
    <property type="evidence" value="ECO:0007669"/>
    <property type="project" value="TreeGrafter"/>
</dbReference>
<feature type="compositionally biased region" description="Polar residues" evidence="4">
    <location>
        <begin position="301"/>
        <end position="312"/>
    </location>
</feature>
<keyword evidence="5" id="KW-0732">Signal</keyword>
<feature type="domain" description="PH" evidence="7">
    <location>
        <begin position="19"/>
        <end position="114"/>
    </location>
</feature>